<feature type="region of interest" description="Disordered" evidence="2">
    <location>
        <begin position="31"/>
        <end position="54"/>
    </location>
</feature>
<protein>
    <recommendedName>
        <fullName evidence="3">SARAH domain-containing protein</fullName>
    </recommendedName>
</protein>
<proteinExistence type="predicted"/>
<evidence type="ECO:0000259" key="3">
    <source>
        <dbReference type="PROSITE" id="PS50951"/>
    </source>
</evidence>
<dbReference type="PANTHER" id="PTHR23052:SF1">
    <property type="entry name" value="AXONEMAL DYNEIN LIGHT CHAIN DOMAIN-CONTAINING PROTEIN 1"/>
    <property type="match status" value="1"/>
</dbReference>
<feature type="compositionally biased region" description="Low complexity" evidence="2">
    <location>
        <begin position="202"/>
        <end position="214"/>
    </location>
</feature>
<dbReference type="Pfam" id="PF10211">
    <property type="entry name" value="Ax_dynein_light"/>
    <property type="match status" value="1"/>
</dbReference>
<dbReference type="OrthoDB" id="1927454at2759"/>
<dbReference type="AlphaFoldDB" id="A0A507FQJ6"/>
<reference evidence="4 5" key="1">
    <citation type="journal article" date="2019" name="Sci. Rep.">
        <title>Comparative genomics of chytrid fungi reveal insights into the obligate biotrophic and pathogenic lifestyle of Synchytrium endobioticum.</title>
        <authorList>
            <person name="van de Vossenberg B.T.L.H."/>
            <person name="Warris S."/>
            <person name="Nguyen H.D.T."/>
            <person name="van Gent-Pelzer M.P.E."/>
            <person name="Joly D.L."/>
            <person name="van de Geest H.C."/>
            <person name="Bonants P.J.M."/>
            <person name="Smith D.S."/>
            <person name="Levesque C.A."/>
            <person name="van der Lee T.A.J."/>
        </authorList>
    </citation>
    <scope>NUCLEOTIDE SEQUENCE [LARGE SCALE GENOMIC DNA]</scope>
    <source>
        <strain evidence="4 5">CBS 675.73</strain>
    </source>
</reference>
<dbReference type="GO" id="GO:0007165">
    <property type="term" value="P:signal transduction"/>
    <property type="evidence" value="ECO:0007669"/>
    <property type="project" value="InterPro"/>
</dbReference>
<dbReference type="Proteomes" id="UP000320333">
    <property type="component" value="Unassembled WGS sequence"/>
</dbReference>
<dbReference type="PANTHER" id="PTHR23052">
    <property type="entry name" value="AXONEMAL DYNEIN LIGHT CHAIN DOMAIN-CONTAINING PROTEIN 1"/>
    <property type="match status" value="1"/>
</dbReference>
<organism evidence="4 5">
    <name type="scientific">Chytriomyces confervae</name>
    <dbReference type="NCBI Taxonomy" id="246404"/>
    <lineage>
        <taxon>Eukaryota</taxon>
        <taxon>Fungi</taxon>
        <taxon>Fungi incertae sedis</taxon>
        <taxon>Chytridiomycota</taxon>
        <taxon>Chytridiomycota incertae sedis</taxon>
        <taxon>Chytridiomycetes</taxon>
        <taxon>Chytridiales</taxon>
        <taxon>Chytriomycetaceae</taxon>
        <taxon>Chytriomyces</taxon>
    </lineage>
</organism>
<name>A0A507FQJ6_9FUNG</name>
<evidence type="ECO:0000256" key="2">
    <source>
        <dbReference type="SAM" id="MobiDB-lite"/>
    </source>
</evidence>
<feature type="region of interest" description="Disordered" evidence="2">
    <location>
        <begin position="164"/>
        <end position="214"/>
    </location>
</feature>
<evidence type="ECO:0000313" key="5">
    <source>
        <dbReference type="Proteomes" id="UP000320333"/>
    </source>
</evidence>
<dbReference type="STRING" id="246404.A0A507FQJ6"/>
<sequence length="1010" mass="113715">MSHTVSNASHRFVQNAGLDKVSEESDVAPIAPETAGSSAGGAADWHAYGSKLGPHPTETSTYASVTNSSQSRPQFALAMIPAGLLGEVKKLADKEKGVSSVIPPGVSANAHALNAVLLAKGKGGSTGSLSQLLPGQISQQPPPATTATATANINSIAQHQANLSSAQRVSTRANGFLQSKGKTKTDPLPQFTSSSDIFGTTQQQQQQQQQQQLQPLAPRLLGQEESRPAQITVFSNAPENAFVHAETAKRVAHLVNTNASKNKDAELSFLYEAADVTGNSSNIAAAKSRAKNNPPIQPDDFSIAIPKREPDHPDEIHNLSLKPTTRKEVALLKHTMVALLNDIGCSTDQDYPTDMHAFLAMIQEEQKIYDTVFSELIRQVTINMVERGEVLAEIRRRYGNMFTKIPKHVRHLHTELIAQRKLNRRLSEELMRSKETVADLWAELDIVRKHDLEVTKQAQDAQEKLVSVLTQSDNTDEILEEYHKLYKMQRERLEEGVRKSEVEKKMWIDAAANLALRIGQEHGMVDLAQLQKQENSRLRSANHMIVIISNTNDGEMTAIETKIEEWRSRVLRLSQTVIDEDHHNIETLTKIQRSMKLVLKNLTVNEPKDAIEQDHPMLKAFHIFDVKTLAEHLMKWVEHITSVAVRFTSDSDLVFHEEIIAIRKVAEQWLEGGLKLLHRNEKNTNSKDYIPLTDVLSKIGLEIEEWLTKLESRISGEEGVASLVIGLQNQLEDRYTAFSARDFDKPLPLTERTQLKESLVYWTEQIVNLTGILTNTCEKEQQKVPLHVENWVSRVLDQMNTDTDVRNEENHKLHTAMISWMVHLLVKSGRERPSEAWDHEFLQLTQEILAFNMNLMRDSSDIEMISDDNKSLREEIQSQSDSWIQVAKRLLTLERKNSLRVFQARGGKTCINEINNSNAEDSIFRAAEGEFSCNFLAIDSQLTEHWHFVSEQQHLKNLTLEQLYDRLDAVEEAERKEIDAIVAKYTKEREVLLAGREAASKERATLERGA</sequence>
<gene>
    <name evidence="4" type="ORF">CcCBS67573_g00027</name>
</gene>
<feature type="compositionally biased region" description="Polar residues" evidence="2">
    <location>
        <begin position="190"/>
        <end position="201"/>
    </location>
</feature>
<dbReference type="InterPro" id="IPR019347">
    <property type="entry name" value="Axonemal_dynein_light_chain"/>
</dbReference>
<dbReference type="PROSITE" id="PS50951">
    <property type="entry name" value="SARAH"/>
    <property type="match status" value="1"/>
</dbReference>
<dbReference type="EMBL" id="QEAP01000001">
    <property type="protein sequence ID" value="TPX78699.1"/>
    <property type="molecule type" value="Genomic_DNA"/>
</dbReference>
<evidence type="ECO:0000256" key="1">
    <source>
        <dbReference type="ARBA" id="ARBA00023054"/>
    </source>
</evidence>
<dbReference type="InterPro" id="IPR011524">
    <property type="entry name" value="SARAH_dom"/>
</dbReference>
<keyword evidence="5" id="KW-1185">Reference proteome</keyword>
<evidence type="ECO:0000313" key="4">
    <source>
        <dbReference type="EMBL" id="TPX78699.1"/>
    </source>
</evidence>
<dbReference type="InterPro" id="IPR052845">
    <property type="entry name" value="Axonemal_dynein_LC_domain"/>
</dbReference>
<feature type="domain" description="SARAH" evidence="3">
    <location>
        <begin position="952"/>
        <end position="999"/>
    </location>
</feature>
<accession>A0A507FQJ6</accession>
<comment type="caution">
    <text evidence="4">The sequence shown here is derived from an EMBL/GenBank/DDBJ whole genome shotgun (WGS) entry which is preliminary data.</text>
</comment>
<keyword evidence="1" id="KW-0175">Coiled coil</keyword>
<feature type="compositionally biased region" description="Polar residues" evidence="2">
    <location>
        <begin position="164"/>
        <end position="177"/>
    </location>
</feature>